<evidence type="ECO:0000313" key="2">
    <source>
        <dbReference type="EMBL" id="MFB6394741.1"/>
    </source>
</evidence>
<feature type="transmembrane region" description="Helical" evidence="1">
    <location>
        <begin position="57"/>
        <end position="74"/>
    </location>
</feature>
<feature type="transmembrane region" description="Helical" evidence="1">
    <location>
        <begin position="277"/>
        <end position="297"/>
    </location>
</feature>
<proteinExistence type="predicted"/>
<evidence type="ECO:0000313" key="3">
    <source>
        <dbReference type="Proteomes" id="UP001582793"/>
    </source>
</evidence>
<accession>A0ABV5CUP5</accession>
<protein>
    <submittedName>
        <fullName evidence="2">Uncharacterized protein</fullName>
    </submittedName>
</protein>
<dbReference type="Proteomes" id="UP001582793">
    <property type="component" value="Unassembled WGS sequence"/>
</dbReference>
<dbReference type="RefSeq" id="WP_375734794.1">
    <property type="nucleotide sequence ID" value="NZ_JBCGDC010000043.1"/>
</dbReference>
<keyword evidence="1" id="KW-0812">Transmembrane</keyword>
<name>A0ABV5CUP5_9ACTN</name>
<keyword evidence="1" id="KW-0472">Membrane</keyword>
<sequence>MTVRGWLLVGYVLCAVAQLVGLATFSPLLPGADTLAWALLAAYVGTGAGIRRPAVRLLLAGLLVLVLDAAWNWATAPQPGVGLQFLAPAPDAADAATEVGAFVDGLGDSWQSLLALALLIAAVVVHTRAAAPSGATPDTGAATATAAKSRRWPAPAILIAGVGAALVIGYVAVEVGARIRPVDTDRPAQLVAVALPGLLAALAAVVAAGHALAGRWPARLTARLSLGGGLVLLAAAALTMSAAAMDTWWFDHRVYDVRSGAVYRNYLVALPGTGIPFPAWALWQFAGAALIALGCVAGRRTPAAPATATGTR</sequence>
<feature type="transmembrane region" description="Helical" evidence="1">
    <location>
        <begin position="193"/>
        <end position="212"/>
    </location>
</feature>
<keyword evidence="3" id="KW-1185">Reference proteome</keyword>
<feature type="transmembrane region" description="Helical" evidence="1">
    <location>
        <begin position="152"/>
        <end position="173"/>
    </location>
</feature>
<evidence type="ECO:0000256" key="1">
    <source>
        <dbReference type="SAM" id="Phobius"/>
    </source>
</evidence>
<feature type="transmembrane region" description="Helical" evidence="1">
    <location>
        <begin position="110"/>
        <end position="131"/>
    </location>
</feature>
<comment type="caution">
    <text evidence="2">The sequence shown here is derived from an EMBL/GenBank/DDBJ whole genome shotgun (WGS) entry which is preliminary data.</text>
</comment>
<feature type="transmembrane region" description="Helical" evidence="1">
    <location>
        <begin position="224"/>
        <end position="245"/>
    </location>
</feature>
<organism evidence="2 3">
    <name type="scientific">Polymorphospora lycopeni</name>
    <dbReference type="NCBI Taxonomy" id="3140240"/>
    <lineage>
        <taxon>Bacteria</taxon>
        <taxon>Bacillati</taxon>
        <taxon>Actinomycetota</taxon>
        <taxon>Actinomycetes</taxon>
        <taxon>Micromonosporales</taxon>
        <taxon>Micromonosporaceae</taxon>
        <taxon>Polymorphospora</taxon>
    </lineage>
</organism>
<feature type="transmembrane region" description="Helical" evidence="1">
    <location>
        <begin position="7"/>
        <end position="28"/>
    </location>
</feature>
<feature type="transmembrane region" description="Helical" evidence="1">
    <location>
        <begin position="34"/>
        <end position="50"/>
    </location>
</feature>
<keyword evidence="1" id="KW-1133">Transmembrane helix</keyword>
<dbReference type="EMBL" id="JBCGDC010000043">
    <property type="protein sequence ID" value="MFB6394741.1"/>
    <property type="molecule type" value="Genomic_DNA"/>
</dbReference>
<reference evidence="2 3" key="1">
    <citation type="submission" date="2024-04" db="EMBL/GenBank/DDBJ databases">
        <title>Polymorphospora sp. isolated from Baiyangdian Lake in Xiong'an New Area.</title>
        <authorList>
            <person name="Zhang X."/>
            <person name="Liu J."/>
        </authorList>
    </citation>
    <scope>NUCLEOTIDE SEQUENCE [LARGE SCALE GENOMIC DNA]</scope>
    <source>
        <strain evidence="2 3">2-325</strain>
    </source>
</reference>
<gene>
    <name evidence="2" type="ORF">AAFH96_16740</name>
</gene>